<reference evidence="2 3" key="1">
    <citation type="submission" date="2019-02" db="EMBL/GenBank/DDBJ databases">
        <title>Deep-cultivation of Planctomycetes and their phenomic and genomic characterization uncovers novel biology.</title>
        <authorList>
            <person name="Wiegand S."/>
            <person name="Jogler M."/>
            <person name="Boedeker C."/>
            <person name="Pinto D."/>
            <person name="Vollmers J."/>
            <person name="Rivas-Marin E."/>
            <person name="Kohn T."/>
            <person name="Peeters S.H."/>
            <person name="Heuer A."/>
            <person name="Rast P."/>
            <person name="Oberbeckmann S."/>
            <person name="Bunk B."/>
            <person name="Jeske O."/>
            <person name="Meyerdierks A."/>
            <person name="Storesund J.E."/>
            <person name="Kallscheuer N."/>
            <person name="Luecker S."/>
            <person name="Lage O.M."/>
            <person name="Pohl T."/>
            <person name="Merkel B.J."/>
            <person name="Hornburger P."/>
            <person name="Mueller R.-W."/>
            <person name="Bruemmer F."/>
            <person name="Labrenz M."/>
            <person name="Spormann A.M."/>
            <person name="Op Den Camp H."/>
            <person name="Overmann J."/>
            <person name="Amann R."/>
            <person name="Jetten M.S.M."/>
            <person name="Mascher T."/>
            <person name="Medema M.H."/>
            <person name="Devos D.P."/>
            <person name="Kaster A.-K."/>
            <person name="Ovreas L."/>
            <person name="Rohde M."/>
            <person name="Galperin M.Y."/>
            <person name="Jogler C."/>
        </authorList>
    </citation>
    <scope>NUCLEOTIDE SEQUENCE [LARGE SCALE GENOMIC DNA]</scope>
    <source>
        <strain evidence="2 3">Poly51</strain>
    </source>
</reference>
<dbReference type="Proteomes" id="UP000318288">
    <property type="component" value="Unassembled WGS sequence"/>
</dbReference>
<comment type="caution">
    <text evidence="2">The sequence shown here is derived from an EMBL/GenBank/DDBJ whole genome shotgun (WGS) entry which is preliminary data.</text>
</comment>
<dbReference type="AlphaFoldDB" id="A0A5C6FG55"/>
<evidence type="ECO:0000313" key="3">
    <source>
        <dbReference type="Proteomes" id="UP000318288"/>
    </source>
</evidence>
<name>A0A5C6FG55_9BACT</name>
<protein>
    <submittedName>
        <fullName evidence="2">15-cis-phytoene desaturase</fullName>
        <ecNumber evidence="2">1.3.5.5</ecNumber>
    </submittedName>
</protein>
<feature type="domain" description="Amine oxidase" evidence="1">
    <location>
        <begin position="29"/>
        <end position="467"/>
    </location>
</feature>
<dbReference type="RefSeq" id="WP_246114405.1">
    <property type="nucleotide sequence ID" value="NZ_SJPW01000002.1"/>
</dbReference>
<sequence length="501" mass="54127">MTSVTDPTPSSSGSLSSEKRSVVIIGGGLAGLAAAGELLATPGHFDVTLLEAKRTMGGRAGSFSDPATGNAVDYCQHVAMGCCTNFLGLLDRYGLKDRMKCYSSLTFLHPDHPPSRFAPSSWMPAPLHLAGAIGSLRYLTTKQKWHVRWGIWQMMRSDSNQMEGQVAATWLASHGQDKETIAAFWDVVLVSALGERTDRVSMLAAHKVFMDGFAAARGASDVWVPTRPLSELIGRDLAGAIGEQGSAMIHGCCVNRILPPTNQQSPQVVAADGRAFGASDVIVAVPWFRIESLLADSPIAESTSSQSQWTAIPASPITGIHLWFDRPITTLPHAVMVGTKSQWLFREPLERTDTTDSASSTQPTHYYQVVISASHDLGDQSREALVAEVITELRHAFDGARSAVLIASRVVTDPRSVFSVRPEVEKARPPARTALPWLHLAGDWTSTGWPATMEGAVISGILAASNVMQRYGLPAGEVDGGLKRGWLARRMIRRSTQLPRR</sequence>
<dbReference type="PANTHER" id="PTHR42923">
    <property type="entry name" value="PROTOPORPHYRINOGEN OXIDASE"/>
    <property type="match status" value="1"/>
</dbReference>
<evidence type="ECO:0000259" key="1">
    <source>
        <dbReference type="Pfam" id="PF01593"/>
    </source>
</evidence>
<dbReference type="InterPro" id="IPR050464">
    <property type="entry name" value="Zeta_carotene_desat/Oxidored"/>
</dbReference>
<proteinExistence type="predicted"/>
<dbReference type="InterPro" id="IPR002937">
    <property type="entry name" value="Amino_oxidase"/>
</dbReference>
<dbReference type="InterPro" id="IPR036188">
    <property type="entry name" value="FAD/NAD-bd_sf"/>
</dbReference>
<dbReference type="Gene3D" id="3.50.50.60">
    <property type="entry name" value="FAD/NAD(P)-binding domain"/>
    <property type="match status" value="1"/>
</dbReference>
<dbReference type="EC" id="1.3.5.5" evidence="2"/>
<dbReference type="Pfam" id="PF01593">
    <property type="entry name" value="Amino_oxidase"/>
    <property type="match status" value="1"/>
</dbReference>
<accession>A0A5C6FG55</accession>
<organism evidence="2 3">
    <name type="scientific">Rubripirellula tenax</name>
    <dbReference type="NCBI Taxonomy" id="2528015"/>
    <lineage>
        <taxon>Bacteria</taxon>
        <taxon>Pseudomonadati</taxon>
        <taxon>Planctomycetota</taxon>
        <taxon>Planctomycetia</taxon>
        <taxon>Pirellulales</taxon>
        <taxon>Pirellulaceae</taxon>
        <taxon>Rubripirellula</taxon>
    </lineage>
</organism>
<dbReference type="EMBL" id="SJPW01000002">
    <property type="protein sequence ID" value="TWU59480.1"/>
    <property type="molecule type" value="Genomic_DNA"/>
</dbReference>
<dbReference type="SUPFAM" id="SSF51905">
    <property type="entry name" value="FAD/NAD(P)-binding domain"/>
    <property type="match status" value="1"/>
</dbReference>
<keyword evidence="3" id="KW-1185">Reference proteome</keyword>
<evidence type="ECO:0000313" key="2">
    <source>
        <dbReference type="EMBL" id="TWU59480.1"/>
    </source>
</evidence>
<keyword evidence="2" id="KW-0560">Oxidoreductase</keyword>
<dbReference type="InterPro" id="IPR017830">
    <property type="entry name" value="SQase_HpnE"/>
</dbReference>
<dbReference type="PANTHER" id="PTHR42923:SF47">
    <property type="entry name" value="BLR3003 PROTEIN"/>
    <property type="match status" value="1"/>
</dbReference>
<dbReference type="NCBIfam" id="TIGR03467">
    <property type="entry name" value="HpnE"/>
    <property type="match status" value="1"/>
</dbReference>
<gene>
    <name evidence="2" type="primary">pds</name>
    <name evidence="2" type="ORF">Poly51_22680</name>
</gene>
<dbReference type="GO" id="GO:0016491">
    <property type="term" value="F:oxidoreductase activity"/>
    <property type="evidence" value="ECO:0007669"/>
    <property type="project" value="UniProtKB-KW"/>
</dbReference>